<dbReference type="InterPro" id="IPR021769">
    <property type="entry name" value="DUF3331"/>
</dbReference>
<proteinExistence type="predicted"/>
<evidence type="ECO:0000313" key="2">
    <source>
        <dbReference type="Proteomes" id="UP001629249"/>
    </source>
</evidence>
<dbReference type="Pfam" id="PF11811">
    <property type="entry name" value="DUF3331"/>
    <property type="match status" value="1"/>
</dbReference>
<keyword evidence="2" id="KW-1185">Reference proteome</keyword>
<accession>A0ABW8ZWD3</accession>
<reference evidence="1 2" key="1">
    <citation type="journal article" date="2024" name="Chem. Sci.">
        <title>Discovery of megapolipeptins by genome mining of a Burkholderiales bacteria collection.</title>
        <authorList>
            <person name="Paulo B.S."/>
            <person name="Recchia M.J.J."/>
            <person name="Lee S."/>
            <person name="Fergusson C.H."/>
            <person name="Romanowski S.B."/>
            <person name="Hernandez A."/>
            <person name="Krull N."/>
            <person name="Liu D.Y."/>
            <person name="Cavanagh H."/>
            <person name="Bos A."/>
            <person name="Gray C.A."/>
            <person name="Murphy B.T."/>
            <person name="Linington R.G."/>
            <person name="Eustaquio A.S."/>
        </authorList>
    </citation>
    <scope>NUCLEOTIDE SEQUENCE [LARGE SCALE GENOMIC DNA]</scope>
    <source>
        <strain evidence="1 2">RL16-012-BIC-B</strain>
    </source>
</reference>
<dbReference type="Proteomes" id="UP001629249">
    <property type="component" value="Unassembled WGS sequence"/>
</dbReference>
<name>A0ABW8ZWD3_9BURK</name>
<sequence>MTRCQCVDKVWIGFCRRIRERCALSNATIGRVDLICKRGSAQSG</sequence>
<comment type="caution">
    <text evidence="1">The sequence shown here is derived from an EMBL/GenBank/DDBJ whole genome shotgun (WGS) entry which is preliminary data.</text>
</comment>
<evidence type="ECO:0000313" key="1">
    <source>
        <dbReference type="EMBL" id="MFL9886484.1"/>
    </source>
</evidence>
<dbReference type="RefSeq" id="WP_408331213.1">
    <property type="nucleotide sequence ID" value="NZ_JAQQFH010000019.1"/>
</dbReference>
<organism evidence="1 2">
    <name type="scientific">Paraburkholderia agricolaris</name>
    <dbReference type="NCBI Taxonomy" id="2152888"/>
    <lineage>
        <taxon>Bacteria</taxon>
        <taxon>Pseudomonadati</taxon>
        <taxon>Pseudomonadota</taxon>
        <taxon>Betaproteobacteria</taxon>
        <taxon>Burkholderiales</taxon>
        <taxon>Burkholderiaceae</taxon>
        <taxon>Paraburkholderia</taxon>
    </lineage>
</organism>
<gene>
    <name evidence="1" type="ORF">PQR66_25815</name>
</gene>
<protein>
    <submittedName>
        <fullName evidence="1">DUF3331 domain-containing protein</fullName>
    </submittedName>
</protein>
<dbReference type="EMBL" id="JAQQFN010000021">
    <property type="protein sequence ID" value="MFL9886484.1"/>
    <property type="molecule type" value="Genomic_DNA"/>
</dbReference>